<dbReference type="InterPro" id="IPR036291">
    <property type="entry name" value="NAD(P)-bd_dom_sf"/>
</dbReference>
<protein>
    <submittedName>
        <fullName evidence="2">NAD-dependent epimerase/dehydratase family protein</fullName>
    </submittedName>
</protein>
<evidence type="ECO:0000259" key="1">
    <source>
        <dbReference type="Pfam" id="PF01370"/>
    </source>
</evidence>
<organism evidence="2 3">
    <name type="scientific">Roseibium aggregatum</name>
    <dbReference type="NCBI Taxonomy" id="187304"/>
    <lineage>
        <taxon>Bacteria</taxon>
        <taxon>Pseudomonadati</taxon>
        <taxon>Pseudomonadota</taxon>
        <taxon>Alphaproteobacteria</taxon>
        <taxon>Hyphomicrobiales</taxon>
        <taxon>Stappiaceae</taxon>
        <taxon>Roseibium</taxon>
    </lineage>
</organism>
<dbReference type="AlphaFoldDB" id="A0A939EET0"/>
<dbReference type="RefSeq" id="WP_207140392.1">
    <property type="nucleotide sequence ID" value="NZ_JAEKJZ010000001.1"/>
</dbReference>
<evidence type="ECO:0000313" key="2">
    <source>
        <dbReference type="EMBL" id="MBN9670823.1"/>
    </source>
</evidence>
<dbReference type="Pfam" id="PF01370">
    <property type="entry name" value="Epimerase"/>
    <property type="match status" value="1"/>
</dbReference>
<dbReference type="InterPro" id="IPR001509">
    <property type="entry name" value="Epimerase_deHydtase"/>
</dbReference>
<sequence>MTGHVLIAGASGVIGQAACAEFASRGWRVTALSRRRPAVSAAFTHLAVDLTDPAACVAALATVGPVTHVVYAALYEEPDLVAGWRSQAQMRTNLAMLRNLLEPLLERGDRPHVSLFQGTKAYGVHIRPFPVPARERWPRHDHANFYWLQEDFIRDKSAEHRLTFTIFRPQVVFGEAVGVAMNIVPVIGAWAVMRAAEGLPFGFPGGPPYILEAVDARLIARALVWAASSERARGETFNITNGDVFVWHNVWPVIAESLGGANAPPERVVLAKDMPARADLWRKLAGRFRLAEPALDALIGHSHHYADFTFATHARKDPAPAIVSTIKLRQAGFCDCVDTEDMFRAHIAALQDANILPASEVVARIAAAGSNQETNA</sequence>
<dbReference type="Proteomes" id="UP000664096">
    <property type="component" value="Unassembled WGS sequence"/>
</dbReference>
<name>A0A939EET0_9HYPH</name>
<dbReference type="PANTHER" id="PTHR32487">
    <property type="entry name" value="3-OXO-DELTA(4,5)-STEROID 5-BETA-REDUCTASE"/>
    <property type="match status" value="1"/>
</dbReference>
<dbReference type="Gene3D" id="3.40.50.720">
    <property type="entry name" value="NAD(P)-binding Rossmann-like Domain"/>
    <property type="match status" value="1"/>
</dbReference>
<comment type="caution">
    <text evidence="2">The sequence shown here is derived from an EMBL/GenBank/DDBJ whole genome shotgun (WGS) entry which is preliminary data.</text>
</comment>
<feature type="domain" description="NAD-dependent epimerase/dehydratase" evidence="1">
    <location>
        <begin position="5"/>
        <end position="239"/>
    </location>
</feature>
<gene>
    <name evidence="2" type="ORF">JF539_10795</name>
</gene>
<proteinExistence type="predicted"/>
<dbReference type="EMBL" id="JAEKJZ010000001">
    <property type="protein sequence ID" value="MBN9670823.1"/>
    <property type="molecule type" value="Genomic_DNA"/>
</dbReference>
<dbReference type="PANTHER" id="PTHR32487:SF0">
    <property type="entry name" value="3-OXO-DELTA(4,5)-STEROID 5-BETA-REDUCTASE"/>
    <property type="match status" value="1"/>
</dbReference>
<reference evidence="2" key="1">
    <citation type="submission" date="2020-12" db="EMBL/GenBank/DDBJ databases">
        <title>Oil enriched cultivation method for isolating marine PHA-producing bacteria.</title>
        <authorList>
            <person name="Zheng W."/>
            <person name="Yu S."/>
            <person name="Huang Y."/>
        </authorList>
    </citation>
    <scope>NUCLEOTIDE SEQUENCE</scope>
    <source>
        <strain evidence="2">SY-2-12</strain>
    </source>
</reference>
<dbReference type="SUPFAM" id="SSF51735">
    <property type="entry name" value="NAD(P)-binding Rossmann-fold domains"/>
    <property type="match status" value="1"/>
</dbReference>
<evidence type="ECO:0000313" key="3">
    <source>
        <dbReference type="Proteomes" id="UP000664096"/>
    </source>
</evidence>
<accession>A0A939EET0</accession>